<evidence type="ECO:0000313" key="2">
    <source>
        <dbReference type="Proteomes" id="UP000447434"/>
    </source>
</evidence>
<keyword evidence="2" id="KW-1185">Reference proteome</keyword>
<dbReference type="Proteomes" id="UP000447434">
    <property type="component" value="Chromosome 22"/>
</dbReference>
<comment type="caution">
    <text evidence="1">The sequence shown here is derived from an EMBL/GenBank/DDBJ whole genome shotgun (WGS) entry which is preliminary data.</text>
</comment>
<keyword evidence="1" id="KW-0326">Glycosidase</keyword>
<dbReference type="GO" id="GO:0046556">
    <property type="term" value="F:alpha-L-arabinofuranosidase activity"/>
    <property type="evidence" value="ECO:0007669"/>
    <property type="project" value="TreeGrafter"/>
</dbReference>
<organism evidence="1 2">
    <name type="scientific">Lupinus albus</name>
    <name type="common">White lupine</name>
    <name type="synonym">Lupinus termis</name>
    <dbReference type="NCBI Taxonomy" id="3870"/>
    <lineage>
        <taxon>Eukaryota</taxon>
        <taxon>Viridiplantae</taxon>
        <taxon>Streptophyta</taxon>
        <taxon>Embryophyta</taxon>
        <taxon>Tracheophyta</taxon>
        <taxon>Spermatophyta</taxon>
        <taxon>Magnoliopsida</taxon>
        <taxon>eudicotyledons</taxon>
        <taxon>Gunneridae</taxon>
        <taxon>Pentapetalae</taxon>
        <taxon>rosids</taxon>
        <taxon>fabids</taxon>
        <taxon>Fabales</taxon>
        <taxon>Fabaceae</taxon>
        <taxon>Papilionoideae</taxon>
        <taxon>50 kb inversion clade</taxon>
        <taxon>genistoids sensu lato</taxon>
        <taxon>core genistoids</taxon>
        <taxon>Genisteae</taxon>
        <taxon>Lupinus</taxon>
    </lineage>
</organism>
<dbReference type="EMBL" id="WOCE01000022">
    <property type="protein sequence ID" value="KAE9588709.1"/>
    <property type="molecule type" value="Genomic_DNA"/>
</dbReference>
<dbReference type="InterPro" id="IPR051563">
    <property type="entry name" value="Glycosyl_Hydrolase_51"/>
</dbReference>
<keyword evidence="1" id="KW-0378">Hydrolase</keyword>
<dbReference type="OrthoDB" id="1432442at2759"/>
<reference evidence="2" key="1">
    <citation type="journal article" date="2020" name="Nat. Commun.">
        <title>Genome sequence of the cluster root forming white lupin.</title>
        <authorList>
            <person name="Hufnagel B."/>
            <person name="Marques A."/>
            <person name="Soriano A."/>
            <person name="Marques L."/>
            <person name="Divol F."/>
            <person name="Doumas P."/>
            <person name="Sallet E."/>
            <person name="Mancinotti D."/>
            <person name="Carrere S."/>
            <person name="Marande W."/>
            <person name="Arribat S."/>
            <person name="Keller J."/>
            <person name="Huneau C."/>
            <person name="Blein T."/>
            <person name="Aime D."/>
            <person name="Laguerre M."/>
            <person name="Taylor J."/>
            <person name="Schubert V."/>
            <person name="Nelson M."/>
            <person name="Geu-Flores F."/>
            <person name="Crespi M."/>
            <person name="Gallardo-Guerrero K."/>
            <person name="Delaux P.-M."/>
            <person name="Salse J."/>
            <person name="Berges H."/>
            <person name="Guyot R."/>
            <person name="Gouzy J."/>
            <person name="Peret B."/>
        </authorList>
    </citation>
    <scope>NUCLEOTIDE SEQUENCE [LARGE SCALE GENOMIC DNA]</scope>
    <source>
        <strain evidence="2">cv. Amiga</strain>
    </source>
</reference>
<name>A0A6A4NMT7_LUPAL</name>
<gene>
    <name evidence="1" type="ORF">Lalb_Chr22g0358221</name>
</gene>
<accession>A0A6A4NMT7</accession>
<dbReference type="AlphaFoldDB" id="A0A6A4NMT7"/>
<proteinExistence type="predicted"/>
<dbReference type="PANTHER" id="PTHR31776">
    <property type="entry name" value="ALPHA-L-ARABINOFURANOSIDASE 1"/>
    <property type="match status" value="1"/>
</dbReference>
<evidence type="ECO:0000313" key="1">
    <source>
        <dbReference type="EMBL" id="KAE9588709.1"/>
    </source>
</evidence>
<protein>
    <submittedName>
        <fullName evidence="1">Putative glycosidase</fullName>
    </submittedName>
</protein>
<dbReference type="PANTHER" id="PTHR31776:SF18">
    <property type="entry name" value="NON-REDUCING END ALPHA-L-ARABINOFURANOSIDASE"/>
    <property type="match status" value="1"/>
</dbReference>
<sequence>MAFYSLKATCIGLLYSLIVYLLVFYCCADANQTSILVEINHGVSGGLWAELVRNRGFEAGVGTTSNIYPWSIIGDNSSIYVSTDLTSCFERNKVALQIQVLCGDTKPCPSSGVGISNPGFWGMNIEKGKKYKIVFYVKALAISDLKISFTGFDGVTLASTTVT</sequence>